<dbReference type="Proteomes" id="UP000010798">
    <property type="component" value="Chromosome"/>
</dbReference>
<sequence>MAIQVRRAEYEDVRSMRELYRQEVDCQIIHDSVLARGLGDPYLILIDERISGYGAVWNKYEVGRLMEFYTLPHRRPSALPMFRELLAVSQATQIEAQTNIPLMLTMLFDCAENIRSENILFHDASTTHLACPNGLFRSIRPEDQAPEADADWVLEVDGVVVASGGFLCHYNPPYGDVYMSVVESARRQGFGSYLVQEVKRVCYEAGKKPAARCNPANTASRRTLERAGFLPCGRLLAGDVSHSLIRGN</sequence>
<dbReference type="InterPro" id="IPR016181">
    <property type="entry name" value="Acyl_CoA_acyltransferase"/>
</dbReference>
<reference evidence="2 3" key="1">
    <citation type="submission" date="2012-02" db="EMBL/GenBank/DDBJ databases">
        <title>Complete sequence of chromosome of Singulisphaera acidiphila DSM 18658.</title>
        <authorList>
            <consortium name="US DOE Joint Genome Institute (JGI-PGF)"/>
            <person name="Lucas S."/>
            <person name="Copeland A."/>
            <person name="Lapidus A."/>
            <person name="Glavina del Rio T."/>
            <person name="Dalin E."/>
            <person name="Tice H."/>
            <person name="Bruce D."/>
            <person name="Goodwin L."/>
            <person name="Pitluck S."/>
            <person name="Peters L."/>
            <person name="Ovchinnikova G."/>
            <person name="Chertkov O."/>
            <person name="Kyrpides N."/>
            <person name="Mavromatis K."/>
            <person name="Ivanova N."/>
            <person name="Brettin T."/>
            <person name="Detter J.C."/>
            <person name="Han C."/>
            <person name="Larimer F."/>
            <person name="Land M."/>
            <person name="Hauser L."/>
            <person name="Markowitz V."/>
            <person name="Cheng J.-F."/>
            <person name="Hugenholtz P."/>
            <person name="Woyke T."/>
            <person name="Wu D."/>
            <person name="Tindall B."/>
            <person name="Pomrenke H."/>
            <person name="Brambilla E."/>
            <person name="Klenk H.-P."/>
            <person name="Eisen J.A."/>
        </authorList>
    </citation>
    <scope>NUCLEOTIDE SEQUENCE [LARGE SCALE GENOMIC DNA]</scope>
    <source>
        <strain evidence="3">ATCC BAA-1392 / DSM 18658 / VKM B-2454 / MOB10</strain>
    </source>
</reference>
<evidence type="ECO:0000313" key="2">
    <source>
        <dbReference type="EMBL" id="AGA24968.1"/>
    </source>
</evidence>
<dbReference type="CDD" id="cd04301">
    <property type="entry name" value="NAT_SF"/>
    <property type="match status" value="1"/>
</dbReference>
<dbReference type="OrthoDB" id="652614at2"/>
<dbReference type="Gene3D" id="3.40.630.30">
    <property type="match status" value="1"/>
</dbReference>
<dbReference type="GO" id="GO:0016747">
    <property type="term" value="F:acyltransferase activity, transferring groups other than amino-acyl groups"/>
    <property type="evidence" value="ECO:0007669"/>
    <property type="project" value="InterPro"/>
</dbReference>
<dbReference type="EMBL" id="CP003364">
    <property type="protein sequence ID" value="AGA24968.1"/>
    <property type="molecule type" value="Genomic_DNA"/>
</dbReference>
<protein>
    <submittedName>
        <fullName evidence="2">Acetyltransferase</fullName>
    </submittedName>
</protein>
<keyword evidence="3" id="KW-1185">Reference proteome</keyword>
<evidence type="ECO:0000259" key="1">
    <source>
        <dbReference type="PROSITE" id="PS51186"/>
    </source>
</evidence>
<gene>
    <name evidence="2" type="ordered locus">Sinac_0544</name>
</gene>
<dbReference type="KEGG" id="saci:Sinac_0544"/>
<dbReference type="InterPro" id="IPR000182">
    <property type="entry name" value="GNAT_dom"/>
</dbReference>
<evidence type="ECO:0000313" key="3">
    <source>
        <dbReference type="Proteomes" id="UP000010798"/>
    </source>
</evidence>
<dbReference type="RefSeq" id="WP_015244153.1">
    <property type="nucleotide sequence ID" value="NC_019892.1"/>
</dbReference>
<dbReference type="eggNOG" id="COG1670">
    <property type="taxonomic scope" value="Bacteria"/>
</dbReference>
<proteinExistence type="predicted"/>
<dbReference type="AlphaFoldDB" id="L0D820"/>
<dbReference type="STRING" id="886293.Sinac_0544"/>
<organism evidence="2 3">
    <name type="scientific">Singulisphaera acidiphila (strain ATCC BAA-1392 / DSM 18658 / VKM B-2454 / MOB10)</name>
    <dbReference type="NCBI Taxonomy" id="886293"/>
    <lineage>
        <taxon>Bacteria</taxon>
        <taxon>Pseudomonadati</taxon>
        <taxon>Planctomycetota</taxon>
        <taxon>Planctomycetia</taxon>
        <taxon>Isosphaerales</taxon>
        <taxon>Isosphaeraceae</taxon>
        <taxon>Singulisphaera</taxon>
    </lineage>
</organism>
<accession>L0D820</accession>
<name>L0D820_SINAD</name>
<dbReference type="SUPFAM" id="SSF55729">
    <property type="entry name" value="Acyl-CoA N-acyltransferases (Nat)"/>
    <property type="match status" value="1"/>
</dbReference>
<dbReference type="HOGENOM" id="CLU_1080762_0_0_0"/>
<feature type="domain" description="N-acetyltransferase" evidence="1">
    <location>
        <begin position="98"/>
        <end position="247"/>
    </location>
</feature>
<dbReference type="Pfam" id="PF00583">
    <property type="entry name" value="Acetyltransf_1"/>
    <property type="match status" value="1"/>
</dbReference>
<dbReference type="PROSITE" id="PS51186">
    <property type="entry name" value="GNAT"/>
    <property type="match status" value="1"/>
</dbReference>
<keyword evidence="2" id="KW-0808">Transferase</keyword>